<organism evidence="5 6">
    <name type="scientific">Streptomyces mashuensis</name>
    <dbReference type="NCBI Taxonomy" id="33904"/>
    <lineage>
        <taxon>Bacteria</taxon>
        <taxon>Bacillati</taxon>
        <taxon>Actinomycetota</taxon>
        <taxon>Actinomycetes</taxon>
        <taxon>Kitasatosporales</taxon>
        <taxon>Streptomycetaceae</taxon>
        <taxon>Streptomyces</taxon>
    </lineage>
</organism>
<dbReference type="Pfam" id="PF01648">
    <property type="entry name" value="ACPS"/>
    <property type="match status" value="1"/>
</dbReference>
<dbReference type="InterPro" id="IPR037143">
    <property type="entry name" value="4-PPantetheinyl_Trfase_dom_sf"/>
</dbReference>
<dbReference type="InterPro" id="IPR008278">
    <property type="entry name" value="4-PPantetheinyl_Trfase_dom"/>
</dbReference>
<accession>A0A919EAM7</accession>
<evidence type="ECO:0000256" key="1">
    <source>
        <dbReference type="ARBA" id="ARBA00010990"/>
    </source>
</evidence>
<dbReference type="SUPFAM" id="SSF56214">
    <property type="entry name" value="4'-phosphopantetheinyl transferase"/>
    <property type="match status" value="2"/>
</dbReference>
<evidence type="ECO:0000313" key="6">
    <source>
        <dbReference type="Proteomes" id="UP000638313"/>
    </source>
</evidence>
<feature type="region of interest" description="Disordered" evidence="3">
    <location>
        <begin position="16"/>
        <end position="60"/>
    </location>
</feature>
<evidence type="ECO:0000259" key="4">
    <source>
        <dbReference type="Pfam" id="PF01648"/>
    </source>
</evidence>
<dbReference type="GO" id="GO:0005829">
    <property type="term" value="C:cytosol"/>
    <property type="evidence" value="ECO:0007669"/>
    <property type="project" value="TreeGrafter"/>
</dbReference>
<sequence length="295" mass="31166">MTTSIRHGLHETYVSGTLRRSPVTDRPTETHDRSDFVPSPFDPAVTRHPETAARTPWPTTLDAPAPGALDLWLLHVPDPWPAAAALDLAPLDAGERARAAAFVRDTDRVRYVAAHLMLRRVLGAYLHLPPGDVEFTREPCPCCGEDHGRPAVAAPGAPHFSLSHGGGLVLLGVAAGAVGVDVEEPPAESTVRDVSAALHPAEREEVAAAPPERRAAVFARLWVRKEAYLKGLGTGLGRELDLDYLGNGGPGAPAWPEGWTVVDVPVGAGHAAAAVRGALSSRYDVRRLDPAGLAG</sequence>
<feature type="compositionally biased region" description="Basic and acidic residues" evidence="3">
    <location>
        <begin position="22"/>
        <end position="35"/>
    </location>
</feature>
<dbReference type="GO" id="GO:0000287">
    <property type="term" value="F:magnesium ion binding"/>
    <property type="evidence" value="ECO:0007669"/>
    <property type="project" value="InterPro"/>
</dbReference>
<name>A0A919EAM7_9ACTN</name>
<dbReference type="AlphaFoldDB" id="A0A919EAM7"/>
<proteinExistence type="inferred from homology"/>
<comment type="caution">
    <text evidence="5">The sequence shown here is derived from an EMBL/GenBank/DDBJ whole genome shotgun (WGS) entry which is preliminary data.</text>
</comment>
<dbReference type="Proteomes" id="UP000638313">
    <property type="component" value="Unassembled WGS sequence"/>
</dbReference>
<evidence type="ECO:0000256" key="2">
    <source>
        <dbReference type="ARBA" id="ARBA00022679"/>
    </source>
</evidence>
<feature type="domain" description="4'-phosphopantetheinyl transferase" evidence="4">
    <location>
        <begin position="177"/>
        <end position="242"/>
    </location>
</feature>
<reference evidence="5" key="1">
    <citation type="journal article" date="2014" name="Int. J. Syst. Evol. Microbiol.">
        <title>Complete genome sequence of Corynebacterium casei LMG S-19264T (=DSM 44701T), isolated from a smear-ripened cheese.</title>
        <authorList>
            <consortium name="US DOE Joint Genome Institute (JGI-PGF)"/>
            <person name="Walter F."/>
            <person name="Albersmeier A."/>
            <person name="Kalinowski J."/>
            <person name="Ruckert C."/>
        </authorList>
    </citation>
    <scope>NUCLEOTIDE SEQUENCE</scope>
    <source>
        <strain evidence="5">JCM 4059</strain>
    </source>
</reference>
<dbReference type="Gene3D" id="3.90.470.20">
    <property type="entry name" value="4'-phosphopantetheinyl transferase domain"/>
    <property type="match status" value="1"/>
</dbReference>
<dbReference type="GO" id="GO:0008897">
    <property type="term" value="F:holo-[acyl-carrier-protein] synthase activity"/>
    <property type="evidence" value="ECO:0007669"/>
    <property type="project" value="InterPro"/>
</dbReference>
<comment type="similarity">
    <text evidence="1">Belongs to the P-Pant transferase superfamily. Gsp/Sfp/HetI/AcpT family.</text>
</comment>
<evidence type="ECO:0000256" key="3">
    <source>
        <dbReference type="SAM" id="MobiDB-lite"/>
    </source>
</evidence>
<dbReference type="GO" id="GO:0019878">
    <property type="term" value="P:lysine biosynthetic process via aminoadipic acid"/>
    <property type="evidence" value="ECO:0007669"/>
    <property type="project" value="TreeGrafter"/>
</dbReference>
<evidence type="ECO:0000313" key="5">
    <source>
        <dbReference type="EMBL" id="GHF30579.1"/>
    </source>
</evidence>
<gene>
    <name evidence="5" type="ORF">GCM10010218_09840</name>
</gene>
<dbReference type="PANTHER" id="PTHR12215">
    <property type="entry name" value="PHOSPHOPANTETHEINE TRANSFERASE"/>
    <property type="match status" value="1"/>
</dbReference>
<keyword evidence="2" id="KW-0808">Transferase</keyword>
<keyword evidence="6" id="KW-1185">Reference proteome</keyword>
<dbReference type="InterPro" id="IPR050559">
    <property type="entry name" value="P-Pant_transferase_sf"/>
</dbReference>
<dbReference type="PANTHER" id="PTHR12215:SF10">
    <property type="entry name" value="L-AMINOADIPATE-SEMIALDEHYDE DEHYDROGENASE-PHOSPHOPANTETHEINYL TRANSFERASE"/>
    <property type="match status" value="1"/>
</dbReference>
<dbReference type="EMBL" id="BNBD01000001">
    <property type="protein sequence ID" value="GHF30579.1"/>
    <property type="molecule type" value="Genomic_DNA"/>
</dbReference>
<protein>
    <recommendedName>
        <fullName evidence="4">4'-phosphopantetheinyl transferase domain-containing protein</fullName>
    </recommendedName>
</protein>
<reference evidence="5" key="2">
    <citation type="submission" date="2020-09" db="EMBL/GenBank/DDBJ databases">
        <authorList>
            <person name="Sun Q."/>
            <person name="Ohkuma M."/>
        </authorList>
    </citation>
    <scope>NUCLEOTIDE SEQUENCE</scope>
    <source>
        <strain evidence="5">JCM 4059</strain>
    </source>
</reference>